<dbReference type="KEGG" id="dvv:114329933"/>
<organism evidence="2">
    <name type="scientific">Diabrotica virgifera virgifera</name>
    <name type="common">western corn rootworm</name>
    <dbReference type="NCBI Taxonomy" id="50390"/>
    <lineage>
        <taxon>Eukaryota</taxon>
        <taxon>Metazoa</taxon>
        <taxon>Ecdysozoa</taxon>
        <taxon>Arthropoda</taxon>
        <taxon>Hexapoda</taxon>
        <taxon>Insecta</taxon>
        <taxon>Pterygota</taxon>
        <taxon>Neoptera</taxon>
        <taxon>Endopterygota</taxon>
        <taxon>Coleoptera</taxon>
        <taxon>Polyphaga</taxon>
        <taxon>Cucujiformia</taxon>
        <taxon>Chrysomeloidea</taxon>
        <taxon>Chrysomelidae</taxon>
        <taxon>Galerucinae</taxon>
        <taxon>Diabroticina</taxon>
        <taxon>Diabroticites</taxon>
        <taxon>Diabrotica</taxon>
    </lineage>
</organism>
<proteinExistence type="predicted"/>
<name>A0A6P7FPX5_DIAVI</name>
<evidence type="ECO:0000256" key="1">
    <source>
        <dbReference type="SAM" id="MobiDB-lite"/>
    </source>
</evidence>
<dbReference type="InParanoid" id="A0A6P7FPX5"/>
<dbReference type="RefSeq" id="XP_028135010.1">
    <property type="nucleotide sequence ID" value="XM_028279209.1"/>
</dbReference>
<feature type="region of interest" description="Disordered" evidence="1">
    <location>
        <begin position="1"/>
        <end position="47"/>
    </location>
</feature>
<dbReference type="AlphaFoldDB" id="A0A6P7FPX5"/>
<reference evidence="2" key="1">
    <citation type="submission" date="2025-08" db="UniProtKB">
        <authorList>
            <consortium name="RefSeq"/>
        </authorList>
    </citation>
    <scope>IDENTIFICATION</scope>
    <source>
        <tissue evidence="2">Whole insect</tissue>
    </source>
</reference>
<sequence length="183" mass="21098">MSNEKPKSFGRPDEKKQPVGRRFQRSSDQTGLSSSTSAENTRAQCRRRRANLPSDILRRQRELFFRRLRMIRNRNLDRLRNFSQLNPRDVAALNMIFEADEFDDDVDSVIGDLNENLFSDLQRQLTEMNAPEESVQFQLQRKSAIQDIVTNMLSTCKVCKHATAQGDFCESCSKSSPSRPPPQ</sequence>
<feature type="compositionally biased region" description="Low complexity" evidence="1">
    <location>
        <begin position="26"/>
        <end position="37"/>
    </location>
</feature>
<protein>
    <submittedName>
        <fullName evidence="2">Uncharacterized protein LOC114329933</fullName>
    </submittedName>
</protein>
<evidence type="ECO:0000313" key="2">
    <source>
        <dbReference type="RefSeq" id="XP_028135010.1"/>
    </source>
</evidence>
<feature type="compositionally biased region" description="Basic and acidic residues" evidence="1">
    <location>
        <begin position="1"/>
        <end position="17"/>
    </location>
</feature>
<gene>
    <name evidence="2" type="primary">LOC114329933</name>
</gene>
<accession>A0A6P7FPX5</accession>